<keyword evidence="3" id="KW-1185">Reference proteome</keyword>
<evidence type="ECO:0000313" key="2">
    <source>
        <dbReference type="EMBL" id="MDR6806665.1"/>
    </source>
</evidence>
<reference evidence="2 3" key="1">
    <citation type="submission" date="2023-07" db="EMBL/GenBank/DDBJ databases">
        <title>Sorghum-associated microbial communities from plants grown in Nebraska, USA.</title>
        <authorList>
            <person name="Schachtman D."/>
        </authorList>
    </citation>
    <scope>NUCLEOTIDE SEQUENCE [LARGE SCALE GENOMIC DNA]</scope>
    <source>
        <strain evidence="2 3">BE57</strain>
    </source>
</reference>
<sequence>MSGRRFPRLDDSKLAALSPGRNGNLAEPDKSAGGLDSQDAVPDNKKAAHREMSSFLYC</sequence>
<dbReference type="Proteomes" id="UP001264980">
    <property type="component" value="Unassembled WGS sequence"/>
</dbReference>
<proteinExistence type="predicted"/>
<protein>
    <submittedName>
        <fullName evidence="2">Uncharacterized protein</fullName>
    </submittedName>
</protein>
<gene>
    <name evidence="2" type="ORF">J2W84_003713</name>
</gene>
<name>A0ABU1R293_9BACT</name>
<evidence type="ECO:0000313" key="3">
    <source>
        <dbReference type="Proteomes" id="UP001264980"/>
    </source>
</evidence>
<feature type="region of interest" description="Disordered" evidence="1">
    <location>
        <begin position="1"/>
        <end position="58"/>
    </location>
</feature>
<feature type="compositionally biased region" description="Basic and acidic residues" evidence="1">
    <location>
        <begin position="42"/>
        <end position="52"/>
    </location>
</feature>
<accession>A0ABU1R293</accession>
<evidence type="ECO:0000256" key="1">
    <source>
        <dbReference type="SAM" id="MobiDB-lite"/>
    </source>
</evidence>
<comment type="caution">
    <text evidence="2">The sequence shown here is derived from an EMBL/GenBank/DDBJ whole genome shotgun (WGS) entry which is preliminary data.</text>
</comment>
<dbReference type="EMBL" id="JAVDTI010000003">
    <property type="protein sequence ID" value="MDR6806665.1"/>
    <property type="molecule type" value="Genomic_DNA"/>
</dbReference>
<organism evidence="2 3">
    <name type="scientific">Dyadobacter fermentans</name>
    <dbReference type="NCBI Taxonomy" id="94254"/>
    <lineage>
        <taxon>Bacteria</taxon>
        <taxon>Pseudomonadati</taxon>
        <taxon>Bacteroidota</taxon>
        <taxon>Cytophagia</taxon>
        <taxon>Cytophagales</taxon>
        <taxon>Spirosomataceae</taxon>
        <taxon>Dyadobacter</taxon>
    </lineage>
</organism>